<dbReference type="EMBL" id="AOIQ01000006">
    <property type="protein sequence ID" value="ELZ13787.1"/>
    <property type="molecule type" value="Genomic_DNA"/>
</dbReference>
<organism evidence="2 3">
    <name type="scientific">Halovivax asiaticus JCM 14624</name>
    <dbReference type="NCBI Taxonomy" id="1227490"/>
    <lineage>
        <taxon>Archaea</taxon>
        <taxon>Methanobacteriati</taxon>
        <taxon>Methanobacteriota</taxon>
        <taxon>Stenosarchaea group</taxon>
        <taxon>Halobacteria</taxon>
        <taxon>Halobacteriales</taxon>
        <taxon>Natrialbaceae</taxon>
        <taxon>Halovivax</taxon>
    </lineage>
</organism>
<dbReference type="PANTHER" id="PTHR33969">
    <property type="entry name" value="SEGREGATION AND CONDENSATION PROTEIN A"/>
    <property type="match status" value="1"/>
</dbReference>
<dbReference type="InterPro" id="IPR003768">
    <property type="entry name" value="ScpA"/>
</dbReference>
<dbReference type="Gene3D" id="1.10.10.580">
    <property type="entry name" value="Structural maintenance of chromosome 1. Chain E"/>
    <property type="match status" value="1"/>
</dbReference>
<accession>M0BUJ2</accession>
<dbReference type="Proteomes" id="UP000011560">
    <property type="component" value="Unassembled WGS sequence"/>
</dbReference>
<dbReference type="Gene3D" id="6.10.250.2410">
    <property type="match status" value="1"/>
</dbReference>
<dbReference type="Pfam" id="PF02616">
    <property type="entry name" value="SMC_ScpA"/>
    <property type="match status" value="1"/>
</dbReference>
<dbReference type="AlphaFoldDB" id="M0BUJ2"/>
<dbReference type="InterPro" id="IPR023093">
    <property type="entry name" value="ScpA-like_C"/>
</dbReference>
<protein>
    <submittedName>
        <fullName evidence="2">Chromosome segregation and condensation protein ScpA</fullName>
    </submittedName>
</protein>
<dbReference type="OrthoDB" id="53244at2157"/>
<dbReference type="STRING" id="1227490.C479_03041"/>
<comment type="caution">
    <text evidence="2">The sequence shown here is derived from an EMBL/GenBank/DDBJ whole genome shotgun (WGS) entry which is preliminary data.</text>
</comment>
<evidence type="ECO:0000256" key="1">
    <source>
        <dbReference type="SAM" id="MobiDB-lite"/>
    </source>
</evidence>
<dbReference type="RefSeq" id="WP_007697624.1">
    <property type="nucleotide sequence ID" value="NZ_AOIQ01000006.1"/>
</dbReference>
<feature type="compositionally biased region" description="Acidic residues" evidence="1">
    <location>
        <begin position="69"/>
        <end position="80"/>
    </location>
</feature>
<sequence>MTSEGSEEAKPTTESSGKSSGEESEGRAKRGSRNGERGAKATRERERPVSEDGEEPKATNGADGTDVGTDTETETDETADDIPLSIAGHEDRDPPDGASSMFDFGDESAVSDDPFPAEVPEAADDDDEDVQPVELLVQLAKDGEIDPWDIDIVHVTDTFLDALDEADLRTSGRALFYASVLLRMKSDVLFSPDEPDEEELPPWEAAFVDDEGPVDDGGDVPGFDPVERLEAEMDRRLERQHARGKPETLDELVRELRDAERGSWWKRSREYDTSNSPSGFNRGVQELSYHSEDAYRGVDEPTADDVTHTQHDEEIDAVIADVEAALAPHYEGGREEVLFAEIEDAGGSRVMTYLALLFLAHRGQFRLEQDELFGDLWIQQVAVEVEASEAVAD</sequence>
<dbReference type="PATRIC" id="fig|1227490.4.peg.618"/>
<keyword evidence="3" id="KW-1185">Reference proteome</keyword>
<evidence type="ECO:0000313" key="3">
    <source>
        <dbReference type="Proteomes" id="UP000011560"/>
    </source>
</evidence>
<dbReference type="PANTHER" id="PTHR33969:SF2">
    <property type="entry name" value="SEGREGATION AND CONDENSATION PROTEIN A"/>
    <property type="match status" value="1"/>
</dbReference>
<feature type="compositionally biased region" description="Low complexity" evidence="1">
    <location>
        <begin position="58"/>
        <end position="68"/>
    </location>
</feature>
<name>M0BUJ2_9EURY</name>
<gene>
    <name evidence="2" type="ORF">C479_03041</name>
</gene>
<evidence type="ECO:0000313" key="2">
    <source>
        <dbReference type="EMBL" id="ELZ13787.1"/>
    </source>
</evidence>
<feature type="region of interest" description="Disordered" evidence="1">
    <location>
        <begin position="1"/>
        <end position="129"/>
    </location>
</feature>
<proteinExistence type="predicted"/>
<reference evidence="2 3" key="1">
    <citation type="journal article" date="2014" name="PLoS Genet.">
        <title>Phylogenetically driven sequencing of extremely halophilic archaea reveals strategies for static and dynamic osmo-response.</title>
        <authorList>
            <person name="Becker E.A."/>
            <person name="Seitzer P.M."/>
            <person name="Tritt A."/>
            <person name="Larsen D."/>
            <person name="Krusor M."/>
            <person name="Yao A.I."/>
            <person name="Wu D."/>
            <person name="Madern D."/>
            <person name="Eisen J.A."/>
            <person name="Darling A.E."/>
            <person name="Facciotti M.T."/>
        </authorList>
    </citation>
    <scope>NUCLEOTIDE SEQUENCE [LARGE SCALE GENOMIC DNA]</scope>
    <source>
        <strain evidence="2 3">JCM 14624</strain>
    </source>
</reference>
<feature type="compositionally biased region" description="Basic and acidic residues" evidence="1">
    <location>
        <begin position="20"/>
        <end position="50"/>
    </location>
</feature>